<gene>
    <name evidence="1" type="ORF">CTI12_AA467680</name>
</gene>
<accession>A0A2U1LPW8</accession>
<evidence type="ECO:0000313" key="1">
    <source>
        <dbReference type="EMBL" id="PWA51040.1"/>
    </source>
</evidence>
<dbReference type="EMBL" id="PKPP01008303">
    <property type="protein sequence ID" value="PWA51040.1"/>
    <property type="molecule type" value="Genomic_DNA"/>
</dbReference>
<comment type="caution">
    <text evidence="1">The sequence shown here is derived from an EMBL/GenBank/DDBJ whole genome shotgun (WGS) entry which is preliminary data.</text>
</comment>
<organism evidence="1 2">
    <name type="scientific">Artemisia annua</name>
    <name type="common">Sweet wormwood</name>
    <dbReference type="NCBI Taxonomy" id="35608"/>
    <lineage>
        <taxon>Eukaryota</taxon>
        <taxon>Viridiplantae</taxon>
        <taxon>Streptophyta</taxon>
        <taxon>Embryophyta</taxon>
        <taxon>Tracheophyta</taxon>
        <taxon>Spermatophyta</taxon>
        <taxon>Magnoliopsida</taxon>
        <taxon>eudicotyledons</taxon>
        <taxon>Gunneridae</taxon>
        <taxon>Pentapetalae</taxon>
        <taxon>asterids</taxon>
        <taxon>campanulids</taxon>
        <taxon>Asterales</taxon>
        <taxon>Asteraceae</taxon>
        <taxon>Asteroideae</taxon>
        <taxon>Anthemideae</taxon>
        <taxon>Artemisiinae</taxon>
        <taxon>Artemisia</taxon>
    </lineage>
</organism>
<sequence length="95" mass="10974">MGLFYEDPIRKTIDASPELRDEKIKADEELEKFKGQNLEIYKLYCDPLFQDTVAVGDKSKIPLDCRLVDEDEQQLEGKGDSDEINSYDDQVLLFP</sequence>
<proteinExistence type="predicted"/>
<evidence type="ECO:0000313" key="2">
    <source>
        <dbReference type="Proteomes" id="UP000245207"/>
    </source>
</evidence>
<name>A0A2U1LPW8_ARTAN</name>
<dbReference type="AlphaFoldDB" id="A0A2U1LPW8"/>
<dbReference type="OrthoDB" id="1740203at2759"/>
<protein>
    <submittedName>
        <fullName evidence="1">Myb/SANT-like domain-containing protein</fullName>
    </submittedName>
</protein>
<keyword evidence="2" id="KW-1185">Reference proteome</keyword>
<reference evidence="1 2" key="1">
    <citation type="journal article" date="2018" name="Mol. Plant">
        <title>The genome of Artemisia annua provides insight into the evolution of Asteraceae family and artemisinin biosynthesis.</title>
        <authorList>
            <person name="Shen Q."/>
            <person name="Zhang L."/>
            <person name="Liao Z."/>
            <person name="Wang S."/>
            <person name="Yan T."/>
            <person name="Shi P."/>
            <person name="Liu M."/>
            <person name="Fu X."/>
            <person name="Pan Q."/>
            <person name="Wang Y."/>
            <person name="Lv Z."/>
            <person name="Lu X."/>
            <person name="Zhang F."/>
            <person name="Jiang W."/>
            <person name="Ma Y."/>
            <person name="Chen M."/>
            <person name="Hao X."/>
            <person name="Li L."/>
            <person name="Tang Y."/>
            <person name="Lv G."/>
            <person name="Zhou Y."/>
            <person name="Sun X."/>
            <person name="Brodelius P.E."/>
            <person name="Rose J.K.C."/>
            <person name="Tang K."/>
        </authorList>
    </citation>
    <scope>NUCLEOTIDE SEQUENCE [LARGE SCALE GENOMIC DNA]</scope>
    <source>
        <strain evidence="2">cv. Huhao1</strain>
        <tissue evidence="1">Leaf</tissue>
    </source>
</reference>
<dbReference type="Proteomes" id="UP000245207">
    <property type="component" value="Unassembled WGS sequence"/>
</dbReference>